<evidence type="ECO:0000256" key="1">
    <source>
        <dbReference type="SAM" id="MobiDB-lite"/>
    </source>
</evidence>
<keyword evidence="4" id="KW-1185">Reference proteome</keyword>
<proteinExistence type="predicted"/>
<evidence type="ECO:0000313" key="3">
    <source>
        <dbReference type="EMBL" id="PWK29100.1"/>
    </source>
</evidence>
<dbReference type="AlphaFoldDB" id="A0A316EEM3"/>
<dbReference type="EMBL" id="QGGR01000047">
    <property type="protein sequence ID" value="PWK29100.1"/>
    <property type="molecule type" value="Genomic_DNA"/>
</dbReference>
<dbReference type="Proteomes" id="UP000245697">
    <property type="component" value="Unassembled WGS sequence"/>
</dbReference>
<evidence type="ECO:0000313" key="4">
    <source>
        <dbReference type="Proteomes" id="UP000245697"/>
    </source>
</evidence>
<name>A0A316EEM3_9ACTN</name>
<feature type="region of interest" description="Disordered" evidence="1">
    <location>
        <begin position="1"/>
        <end position="24"/>
    </location>
</feature>
<organism evidence="3 4">
    <name type="scientific">Actinoplanes xinjiangensis</name>
    <dbReference type="NCBI Taxonomy" id="512350"/>
    <lineage>
        <taxon>Bacteria</taxon>
        <taxon>Bacillati</taxon>
        <taxon>Actinomycetota</taxon>
        <taxon>Actinomycetes</taxon>
        <taxon>Micromonosporales</taxon>
        <taxon>Micromonosporaceae</taxon>
        <taxon>Actinoplanes</taxon>
    </lineage>
</organism>
<reference evidence="3 4" key="1">
    <citation type="submission" date="2018-05" db="EMBL/GenBank/DDBJ databases">
        <title>Genomic Encyclopedia of Archaeal and Bacterial Type Strains, Phase II (KMG-II): from individual species to whole genera.</title>
        <authorList>
            <person name="Goeker M."/>
        </authorList>
    </citation>
    <scope>NUCLEOTIDE SEQUENCE [LARGE SCALE GENOMIC DNA]</scope>
    <source>
        <strain evidence="3 4">DSM 45184</strain>
    </source>
</reference>
<dbReference type="Pfam" id="PF04149">
    <property type="entry name" value="DUF397"/>
    <property type="match status" value="1"/>
</dbReference>
<sequence length="93" mass="10045">MSAEKTSRRDRPPDERKESLMPEIKGMSVDLEGADWKKSSRSGSAGHCVEVAFVGQATAVRDSKDPSGPALVFTDDEWKAFLEGAAAGEFDRG</sequence>
<comment type="caution">
    <text evidence="3">The sequence shown here is derived from an EMBL/GenBank/DDBJ whole genome shotgun (WGS) entry which is preliminary data.</text>
</comment>
<feature type="compositionally biased region" description="Basic and acidic residues" evidence="1">
    <location>
        <begin position="1"/>
        <end position="20"/>
    </location>
</feature>
<gene>
    <name evidence="3" type="ORF">BC793_14714</name>
</gene>
<accession>A0A316EEM3</accession>
<protein>
    <submittedName>
        <fullName evidence="3">Uncharacterized protein DUF397</fullName>
    </submittedName>
</protein>
<dbReference type="InterPro" id="IPR007278">
    <property type="entry name" value="DUF397"/>
</dbReference>
<evidence type="ECO:0000259" key="2">
    <source>
        <dbReference type="Pfam" id="PF04149"/>
    </source>
</evidence>
<feature type="domain" description="DUF397" evidence="2">
    <location>
        <begin position="34"/>
        <end position="85"/>
    </location>
</feature>